<evidence type="ECO:0000256" key="1">
    <source>
        <dbReference type="ARBA" id="ARBA00001794"/>
    </source>
</evidence>
<comment type="function">
    <text evidence="4">Catalyzes the dehydration of D-mannonate.</text>
</comment>
<dbReference type="GO" id="GO:0008198">
    <property type="term" value="F:ferrous iron binding"/>
    <property type="evidence" value="ECO:0007669"/>
    <property type="project" value="TreeGrafter"/>
</dbReference>
<comment type="cofactor">
    <cofactor evidence="2">
        <name>Mn(2+)</name>
        <dbReference type="ChEBI" id="CHEBI:29035"/>
    </cofactor>
</comment>
<dbReference type="GO" id="GO:0008927">
    <property type="term" value="F:mannonate dehydratase activity"/>
    <property type="evidence" value="ECO:0007669"/>
    <property type="project" value="UniProtKB-EC"/>
</dbReference>
<evidence type="ECO:0000256" key="8">
    <source>
        <dbReference type="ARBA" id="ARBA00023004"/>
    </source>
</evidence>
<evidence type="ECO:0000256" key="5">
    <source>
        <dbReference type="ARBA" id="ARBA00004892"/>
    </source>
</evidence>
<dbReference type="SUPFAM" id="SSF51658">
    <property type="entry name" value="Xylose isomerase-like"/>
    <property type="match status" value="1"/>
</dbReference>
<organism evidence="11 12">
    <name type="scientific">Candidatus Thermofonsia Clade 3 bacterium</name>
    <dbReference type="NCBI Taxonomy" id="2364212"/>
    <lineage>
        <taxon>Bacteria</taxon>
        <taxon>Bacillati</taxon>
        <taxon>Chloroflexota</taxon>
        <taxon>Candidatus Thermofontia</taxon>
        <taxon>Candidatus Thermofonsia Clade 3</taxon>
    </lineage>
</organism>
<evidence type="ECO:0000313" key="11">
    <source>
        <dbReference type="EMBL" id="PJF47502.1"/>
    </source>
</evidence>
<comment type="similarity">
    <text evidence="6">Belongs to the mannonate dehydratase family.</text>
</comment>
<evidence type="ECO:0000256" key="6">
    <source>
        <dbReference type="ARBA" id="ARBA00007389"/>
    </source>
</evidence>
<comment type="catalytic activity">
    <reaction evidence="1">
        <text>D-mannonate = 2-dehydro-3-deoxy-D-gluconate + H2O</text>
        <dbReference type="Rhea" id="RHEA:20097"/>
        <dbReference type="ChEBI" id="CHEBI:15377"/>
        <dbReference type="ChEBI" id="CHEBI:17767"/>
        <dbReference type="ChEBI" id="CHEBI:57990"/>
        <dbReference type="EC" id="4.2.1.8"/>
    </reaction>
</comment>
<proteinExistence type="inferred from homology"/>
<dbReference type="Proteomes" id="UP000230790">
    <property type="component" value="Unassembled WGS sequence"/>
</dbReference>
<dbReference type="EC" id="4.2.1.8" evidence="7"/>
<keyword evidence="10" id="KW-0456">Lyase</keyword>
<keyword evidence="8" id="KW-0408">Iron</keyword>
<dbReference type="GO" id="GO:0042840">
    <property type="term" value="P:D-glucuronate catabolic process"/>
    <property type="evidence" value="ECO:0007669"/>
    <property type="project" value="TreeGrafter"/>
</dbReference>
<evidence type="ECO:0000256" key="3">
    <source>
        <dbReference type="ARBA" id="ARBA00001954"/>
    </source>
</evidence>
<evidence type="ECO:0000256" key="10">
    <source>
        <dbReference type="ARBA" id="ARBA00023239"/>
    </source>
</evidence>
<dbReference type="InterPro" id="IPR004628">
    <property type="entry name" value="Man_deHydtase"/>
</dbReference>
<sequence>MRVAIGQVNELSDEFLDFARQMGLQDVQMNLYSLPPGMKDTGRLEFHDLLRLRSRAEDRGLRLIAIENVPIHFYDKIMLGQEGRERQLENMQETIRNLGRAGIPIFGYHFIANGVWRTAWDTPIRGGAISNGFKLALAQRAPLSFDREYHEEEMWANYHWYMERILPVAEEYNVRMALHPDDPPVPKLGGVPRLFRNFENFKRAMEAHPSPMHGLDYCHGCWSEMRGGAGVLESIEYFGRRGRIFYVHFRDVKGGCDDFTECFLGEGNSDMFRVMLTLKRVGFNGFMIDDHVPALVNDSPWRHRGHAFATGYMLGLLQAINAIADAHRDDCG</sequence>
<dbReference type="EMBL" id="PGTN01000046">
    <property type="protein sequence ID" value="PJF47502.1"/>
    <property type="molecule type" value="Genomic_DNA"/>
</dbReference>
<evidence type="ECO:0000256" key="9">
    <source>
        <dbReference type="ARBA" id="ARBA00023211"/>
    </source>
</evidence>
<keyword evidence="9" id="KW-0464">Manganese</keyword>
<evidence type="ECO:0000256" key="2">
    <source>
        <dbReference type="ARBA" id="ARBA00001936"/>
    </source>
</evidence>
<dbReference type="PANTHER" id="PTHR30387:SF2">
    <property type="entry name" value="MANNONATE DEHYDRATASE"/>
    <property type="match status" value="1"/>
</dbReference>
<comment type="pathway">
    <text evidence="5">Carbohydrate metabolism; pentose and glucuronate interconversion.</text>
</comment>
<accession>A0A2M8QCL6</accession>
<gene>
    <name evidence="11" type="ORF">CUN48_08365</name>
</gene>
<evidence type="ECO:0000313" key="12">
    <source>
        <dbReference type="Proteomes" id="UP000230790"/>
    </source>
</evidence>
<comment type="cofactor">
    <cofactor evidence="3">
        <name>Fe(2+)</name>
        <dbReference type="ChEBI" id="CHEBI:29033"/>
    </cofactor>
</comment>
<dbReference type="AlphaFoldDB" id="A0A2M8QCL6"/>
<dbReference type="UniPathway" id="UPA00246"/>
<dbReference type="Gene3D" id="3.20.20.150">
    <property type="entry name" value="Divalent-metal-dependent TIM barrel enzymes"/>
    <property type="match status" value="1"/>
</dbReference>
<dbReference type="Pfam" id="PF03786">
    <property type="entry name" value="UxuA"/>
    <property type="match status" value="2"/>
</dbReference>
<dbReference type="InterPro" id="IPR036237">
    <property type="entry name" value="Xyl_isomerase-like_sf"/>
</dbReference>
<reference evidence="11 12" key="1">
    <citation type="submission" date="2017-11" db="EMBL/GenBank/DDBJ databases">
        <title>Evolution of Phototrophy in the Chloroflexi Phylum Driven by Horizontal Gene Transfer.</title>
        <authorList>
            <person name="Ward L.M."/>
            <person name="Hemp J."/>
            <person name="Shih P.M."/>
            <person name="Mcglynn S.E."/>
            <person name="Fischer W."/>
        </authorList>
    </citation>
    <scope>NUCLEOTIDE SEQUENCE [LARGE SCALE GENOMIC DNA]</scope>
    <source>
        <strain evidence="11">JP3_7</strain>
    </source>
</reference>
<comment type="caution">
    <text evidence="11">The sequence shown here is derived from an EMBL/GenBank/DDBJ whole genome shotgun (WGS) entry which is preliminary data.</text>
</comment>
<evidence type="ECO:0000256" key="4">
    <source>
        <dbReference type="ARBA" id="ARBA00002713"/>
    </source>
</evidence>
<dbReference type="GO" id="GO:0030145">
    <property type="term" value="F:manganese ion binding"/>
    <property type="evidence" value="ECO:0007669"/>
    <property type="project" value="TreeGrafter"/>
</dbReference>
<dbReference type="PANTHER" id="PTHR30387">
    <property type="entry name" value="MANNONATE DEHYDRATASE"/>
    <property type="match status" value="1"/>
</dbReference>
<protein>
    <recommendedName>
        <fullName evidence="7">mannonate dehydratase</fullName>
        <ecNumber evidence="7">4.2.1.8</ecNumber>
    </recommendedName>
</protein>
<name>A0A2M8QCL6_9CHLR</name>
<evidence type="ECO:0000256" key="7">
    <source>
        <dbReference type="ARBA" id="ARBA00012927"/>
    </source>
</evidence>